<dbReference type="EMBL" id="JBHSRF010000001">
    <property type="protein sequence ID" value="MFC6079555.1"/>
    <property type="molecule type" value="Genomic_DNA"/>
</dbReference>
<comment type="caution">
    <text evidence="2">The sequence shown here is derived from an EMBL/GenBank/DDBJ whole genome shotgun (WGS) entry which is preliminary data.</text>
</comment>
<keyword evidence="3" id="KW-1185">Reference proteome</keyword>
<evidence type="ECO:0000313" key="3">
    <source>
        <dbReference type="Proteomes" id="UP001596137"/>
    </source>
</evidence>
<feature type="compositionally biased region" description="Polar residues" evidence="1">
    <location>
        <begin position="68"/>
        <end position="79"/>
    </location>
</feature>
<proteinExistence type="predicted"/>
<gene>
    <name evidence="2" type="ORF">ACFP1K_00150</name>
</gene>
<dbReference type="RefSeq" id="WP_380745717.1">
    <property type="nucleotide sequence ID" value="NZ_JBHSRF010000001.1"/>
</dbReference>
<name>A0ABW1N7G0_9ACTN</name>
<organism evidence="2 3">
    <name type="scientific">Sphaerisporangium aureirubrum</name>
    <dbReference type="NCBI Taxonomy" id="1544736"/>
    <lineage>
        <taxon>Bacteria</taxon>
        <taxon>Bacillati</taxon>
        <taxon>Actinomycetota</taxon>
        <taxon>Actinomycetes</taxon>
        <taxon>Streptosporangiales</taxon>
        <taxon>Streptosporangiaceae</taxon>
        <taxon>Sphaerisporangium</taxon>
    </lineage>
</organism>
<accession>A0ABW1N7G0</accession>
<reference evidence="3" key="1">
    <citation type="journal article" date="2019" name="Int. J. Syst. Evol. Microbiol.">
        <title>The Global Catalogue of Microorganisms (GCM) 10K type strain sequencing project: providing services to taxonomists for standard genome sequencing and annotation.</title>
        <authorList>
            <consortium name="The Broad Institute Genomics Platform"/>
            <consortium name="The Broad Institute Genome Sequencing Center for Infectious Disease"/>
            <person name="Wu L."/>
            <person name="Ma J."/>
        </authorList>
    </citation>
    <scope>NUCLEOTIDE SEQUENCE [LARGE SCALE GENOMIC DNA]</scope>
    <source>
        <strain evidence="3">JCM 30346</strain>
    </source>
</reference>
<evidence type="ECO:0008006" key="4">
    <source>
        <dbReference type="Google" id="ProtNLM"/>
    </source>
</evidence>
<evidence type="ECO:0000256" key="1">
    <source>
        <dbReference type="SAM" id="MobiDB-lite"/>
    </source>
</evidence>
<evidence type="ECO:0000313" key="2">
    <source>
        <dbReference type="EMBL" id="MFC6079555.1"/>
    </source>
</evidence>
<sequence length="92" mass="9893">MDITWPTTFALACAAITAAVVPGTIGYTTARLESADRHRYEVVRLRADLQAARQAVQQVSATCGPEAQGQSWAPPSTDTWWPHAGRRPGSGE</sequence>
<feature type="region of interest" description="Disordered" evidence="1">
    <location>
        <begin position="60"/>
        <end position="92"/>
    </location>
</feature>
<dbReference type="Proteomes" id="UP001596137">
    <property type="component" value="Unassembled WGS sequence"/>
</dbReference>
<protein>
    <recommendedName>
        <fullName evidence="4">Minor tail protein</fullName>
    </recommendedName>
</protein>